<name>A0A1W1XGJ0_9NEIS</name>
<dbReference type="EMBL" id="FWXD01000007">
    <property type="protein sequence ID" value="SMC22648.1"/>
    <property type="molecule type" value="Genomic_DNA"/>
</dbReference>
<feature type="chain" id="PRO_5012641974" description="Carboxypeptidase regulatory-like domain-containing protein" evidence="1">
    <location>
        <begin position="20"/>
        <end position="110"/>
    </location>
</feature>
<proteinExistence type="predicted"/>
<keyword evidence="3" id="KW-1185">Reference proteome</keyword>
<gene>
    <name evidence="2" type="ORF">SAMN02745857_01432</name>
</gene>
<evidence type="ECO:0000313" key="3">
    <source>
        <dbReference type="Proteomes" id="UP000192761"/>
    </source>
</evidence>
<protein>
    <recommendedName>
        <fullName evidence="4">Carboxypeptidase regulatory-like domain-containing protein</fullName>
    </recommendedName>
</protein>
<dbReference type="InterPro" id="IPR008969">
    <property type="entry name" value="CarboxyPept-like_regulatory"/>
</dbReference>
<dbReference type="PROSITE" id="PS51257">
    <property type="entry name" value="PROKAR_LIPOPROTEIN"/>
    <property type="match status" value="1"/>
</dbReference>
<dbReference type="RefSeq" id="WP_139798702.1">
    <property type="nucleotide sequence ID" value="NZ_FWXD01000007.1"/>
</dbReference>
<sequence length="110" mass="12060">MKKLVLLSFVFLVACDALTKVSGVVLDRFEKPLPGVKVWLIYNNGIEAEGITDSAGHFRLQTFHGPKSAVIFLATKEGKSFYLQEVGGAGTDVQLKVVLRDQQQSVLQLP</sequence>
<evidence type="ECO:0000256" key="1">
    <source>
        <dbReference type="SAM" id="SignalP"/>
    </source>
</evidence>
<dbReference type="OrthoDB" id="6275896at2"/>
<evidence type="ECO:0000313" key="2">
    <source>
        <dbReference type="EMBL" id="SMC22648.1"/>
    </source>
</evidence>
<keyword evidence="1" id="KW-0732">Signal</keyword>
<reference evidence="2 3" key="1">
    <citation type="submission" date="2017-04" db="EMBL/GenBank/DDBJ databases">
        <authorList>
            <person name="Afonso C.L."/>
            <person name="Miller P.J."/>
            <person name="Scott M.A."/>
            <person name="Spackman E."/>
            <person name="Goraichik I."/>
            <person name="Dimitrov K.M."/>
            <person name="Suarez D.L."/>
            <person name="Swayne D.E."/>
        </authorList>
    </citation>
    <scope>NUCLEOTIDE SEQUENCE [LARGE SCALE GENOMIC DNA]</scope>
    <source>
        <strain evidence="2 3">DSM 23236</strain>
    </source>
</reference>
<accession>A0A1W1XGJ0</accession>
<evidence type="ECO:0008006" key="4">
    <source>
        <dbReference type="Google" id="ProtNLM"/>
    </source>
</evidence>
<feature type="signal peptide" evidence="1">
    <location>
        <begin position="1"/>
        <end position="19"/>
    </location>
</feature>
<dbReference type="SUPFAM" id="SSF49464">
    <property type="entry name" value="Carboxypeptidase regulatory domain-like"/>
    <property type="match status" value="1"/>
</dbReference>
<dbReference type="Proteomes" id="UP000192761">
    <property type="component" value="Unassembled WGS sequence"/>
</dbReference>
<organism evidence="2 3">
    <name type="scientific">Andreprevotia lacus DSM 23236</name>
    <dbReference type="NCBI Taxonomy" id="1121001"/>
    <lineage>
        <taxon>Bacteria</taxon>
        <taxon>Pseudomonadati</taxon>
        <taxon>Pseudomonadota</taxon>
        <taxon>Betaproteobacteria</taxon>
        <taxon>Neisseriales</taxon>
        <taxon>Chitinibacteraceae</taxon>
        <taxon>Andreprevotia</taxon>
    </lineage>
</organism>
<dbReference type="AlphaFoldDB" id="A0A1W1XGJ0"/>